<dbReference type="EMBL" id="QHJG01000039">
    <property type="protein sequence ID" value="PWY54258.1"/>
    <property type="molecule type" value="Genomic_DNA"/>
</dbReference>
<dbReference type="OrthoDB" id="9862014at2"/>
<accession>A0A317TYW2</accession>
<sequence>MRFFQPHENPRRRVNPRNSCPIKEIREYIIKDSQKNVTVEQAISMQTGGGYKADEWQQLRLGEVATNSLIQSLIGKKSIIEAPANYNTMEFNDFLHWLEQPVPKGTSRYFALPDAFGSGRIHGYHCEKDEHYHQKVQVGEPKCPETKKTLLPLRQSLGIFTVLDWMLDVPVVAASTSSNTEHGKGGAIQLIVSQGLLLYLHANVNRYVEQYDDRYSVQKAVRYRSPWGDEMEWEISSKVETTNTVYHCSPDSNAVKGTPPRLG</sequence>
<gene>
    <name evidence="1" type="ORF">DGG96_17940</name>
    <name evidence="2" type="ORF">ELY20_15120</name>
</gene>
<keyword evidence="4" id="KW-1185">Reference proteome</keyword>
<evidence type="ECO:0000313" key="3">
    <source>
        <dbReference type="Proteomes" id="UP000247152"/>
    </source>
</evidence>
<name>A0A317TYW2_9GAMM</name>
<proteinExistence type="predicted"/>
<reference evidence="1 3" key="1">
    <citation type="submission" date="2018-05" db="EMBL/GenBank/DDBJ databases">
        <title>Legionella qingyii sp.nov., whole genome shotgun sequence.</title>
        <authorList>
            <person name="Wu H."/>
            <person name="Zhu Q."/>
            <person name="Hu C."/>
        </authorList>
    </citation>
    <scope>NUCLEOTIDE SEQUENCE [LARGE SCALE GENOMIC DNA]</scope>
    <source>
        <strain evidence="1 3">HEB18</strain>
    </source>
</reference>
<dbReference type="AlphaFoldDB" id="A0A317TYW2"/>
<dbReference type="Proteomes" id="UP000287374">
    <property type="component" value="Unassembled WGS sequence"/>
</dbReference>
<protein>
    <submittedName>
        <fullName evidence="1">Uncharacterized protein</fullName>
    </submittedName>
</protein>
<comment type="caution">
    <text evidence="1">The sequence shown here is derived from an EMBL/GenBank/DDBJ whole genome shotgun (WGS) entry which is preliminary data.</text>
</comment>
<organism evidence="1 3">
    <name type="scientific">Legionella qingyii</name>
    <dbReference type="NCBI Taxonomy" id="2184757"/>
    <lineage>
        <taxon>Bacteria</taxon>
        <taxon>Pseudomonadati</taxon>
        <taxon>Pseudomonadota</taxon>
        <taxon>Gammaproteobacteria</taxon>
        <taxon>Legionellales</taxon>
        <taxon>Legionellaceae</taxon>
        <taxon>Legionella</taxon>
    </lineage>
</organism>
<dbReference type="EMBL" id="RZGX01000025">
    <property type="protein sequence ID" value="RUR20152.1"/>
    <property type="molecule type" value="Genomic_DNA"/>
</dbReference>
<evidence type="ECO:0000313" key="2">
    <source>
        <dbReference type="EMBL" id="RUR20152.1"/>
    </source>
</evidence>
<reference evidence="2 4" key="2">
    <citation type="submission" date="2018-12" db="EMBL/GenBank/DDBJ databases">
        <title>Legionella sp,whole genome shotgun sequence.</title>
        <authorList>
            <person name="Wu H."/>
        </authorList>
    </citation>
    <scope>NUCLEOTIDE SEQUENCE [LARGE SCALE GENOMIC DNA]</scope>
    <source>
        <strain evidence="4">km489</strain>
        <strain evidence="2">Km489</strain>
    </source>
</reference>
<evidence type="ECO:0000313" key="1">
    <source>
        <dbReference type="EMBL" id="PWY54258.1"/>
    </source>
</evidence>
<dbReference type="Proteomes" id="UP000247152">
    <property type="component" value="Unassembled WGS sequence"/>
</dbReference>
<evidence type="ECO:0000313" key="4">
    <source>
        <dbReference type="Proteomes" id="UP000287374"/>
    </source>
</evidence>